<gene>
    <name evidence="2" type="ORF">AWRI4619_LOCUS1483</name>
</gene>
<name>A0A9N8J8B5_9PEZI</name>
<feature type="region of interest" description="Disordered" evidence="1">
    <location>
        <begin position="182"/>
        <end position="208"/>
    </location>
</feature>
<reference evidence="2" key="1">
    <citation type="submission" date="2020-06" db="EMBL/GenBank/DDBJ databases">
        <authorList>
            <person name="Onetto C."/>
        </authorList>
    </citation>
    <scope>NUCLEOTIDE SEQUENCE</scope>
</reference>
<keyword evidence="3" id="KW-1185">Reference proteome</keyword>
<dbReference type="Proteomes" id="UP000716446">
    <property type="component" value="Unassembled WGS sequence"/>
</dbReference>
<proteinExistence type="predicted"/>
<protein>
    <submittedName>
        <fullName evidence="2">Uncharacterized protein</fullName>
    </submittedName>
</protein>
<evidence type="ECO:0000313" key="2">
    <source>
        <dbReference type="EMBL" id="CAD0082916.1"/>
    </source>
</evidence>
<feature type="non-terminal residue" evidence="2">
    <location>
        <position position="296"/>
    </location>
</feature>
<comment type="caution">
    <text evidence="2">The sequence shown here is derived from an EMBL/GenBank/DDBJ whole genome shotgun (WGS) entry which is preliminary data.</text>
</comment>
<dbReference type="EMBL" id="CAIJEN010000002">
    <property type="protein sequence ID" value="CAD0082916.1"/>
    <property type="molecule type" value="Genomic_DNA"/>
</dbReference>
<organism evidence="2 3">
    <name type="scientific">Aureobasidium vineae</name>
    <dbReference type="NCBI Taxonomy" id="2773715"/>
    <lineage>
        <taxon>Eukaryota</taxon>
        <taxon>Fungi</taxon>
        <taxon>Dikarya</taxon>
        <taxon>Ascomycota</taxon>
        <taxon>Pezizomycotina</taxon>
        <taxon>Dothideomycetes</taxon>
        <taxon>Dothideomycetidae</taxon>
        <taxon>Dothideales</taxon>
        <taxon>Saccotheciaceae</taxon>
        <taxon>Aureobasidium</taxon>
    </lineage>
</organism>
<sequence length="296" mass="33248">SVSFARTEEFRLKDERKRALEQWFPHTPAVFWSDTCVEHNGFFGSHTSNLREPSPGSSSTDQIARSVVADDQEVVSTYFRLIVKILESPDRGSQSSASSTSSRADYRWHEMGFMSLSSETKSVIICFDVPDSVIKDLHKSLPTNTGQIKGPYGLHILLLEELIKLYDRSIWAMAKKQRLAESGRRSSTTPSLPSSLPPLPNDPAKPKGLARTTENFEYLFEISRHLAHSVETTQIATEVVERMRDACNSLLLTQRTPILVSRVQRLSFLHSLLRGLSARSVSNEKRLTSEQVLVSA</sequence>
<evidence type="ECO:0000313" key="3">
    <source>
        <dbReference type="Proteomes" id="UP000716446"/>
    </source>
</evidence>
<dbReference type="AlphaFoldDB" id="A0A9N8J8B5"/>
<accession>A0A9N8J8B5</accession>
<evidence type="ECO:0000256" key="1">
    <source>
        <dbReference type="SAM" id="MobiDB-lite"/>
    </source>
</evidence>